<dbReference type="Proteomes" id="UP001596253">
    <property type="component" value="Unassembled WGS sequence"/>
</dbReference>
<name>A0ABW1R3E4_9LACO</name>
<dbReference type="SUPFAM" id="SSF140931">
    <property type="entry name" value="Fic-like"/>
    <property type="match status" value="1"/>
</dbReference>
<dbReference type="PROSITE" id="PS51459">
    <property type="entry name" value="FIDO"/>
    <property type="match status" value="1"/>
</dbReference>
<sequence>MTIKKYQTLKGLYYQNMQNGDFVHFDTVVKQRQTNELAIHTGMVMSPFKRDYRLPIEYEIFYLPVLQISQLEEQINQLSKEIEQKMAQLPVVSQNQIFISNLIDELQSTNDIEGVRSSREEISQVIEQIQRRKGDRGRFSGLVKQYAKFEENQYSQIREIQDFRNIWNELVSQEVAEQDFPDGKYFRKNGEVIKDGDRVVHRGDANEQQIDHDLQVLVQTMNNDDIPSLAKCFLSHYYYEYIHPFYDGNGRTGRFIVCSYLARKLDRMSAINFSSTIVAHKSTYYKAFTAMADEHNYGEGTGFVISMMRLLMMGQVEVAKKLDHGIQMLDKADQLTEQQHFSDLEQQALFILCQKAIFGRYVGPITDQDLTDIMHISRYRLDQTLAKLVNDDYLVVTRVRLKTT</sequence>
<protein>
    <submittedName>
        <fullName evidence="2">Fic family protein</fullName>
    </submittedName>
</protein>
<evidence type="ECO:0000313" key="2">
    <source>
        <dbReference type="EMBL" id="MFC6164369.1"/>
    </source>
</evidence>
<feature type="domain" description="Fido" evidence="1">
    <location>
        <begin position="158"/>
        <end position="306"/>
    </location>
</feature>
<dbReference type="Gene3D" id="1.10.3290.10">
    <property type="entry name" value="Fido-like domain"/>
    <property type="match status" value="1"/>
</dbReference>
<dbReference type="InterPro" id="IPR040198">
    <property type="entry name" value="Fido_containing"/>
</dbReference>
<accession>A0ABW1R3E4</accession>
<dbReference type="PANTHER" id="PTHR13504">
    <property type="entry name" value="FIDO DOMAIN-CONTAINING PROTEIN DDB_G0283145"/>
    <property type="match status" value="1"/>
</dbReference>
<dbReference type="RefSeq" id="WP_137640940.1">
    <property type="nucleotide sequence ID" value="NZ_BJDK01000033.1"/>
</dbReference>
<dbReference type="PANTHER" id="PTHR13504:SF40">
    <property type="entry name" value="FIDO DOMAIN-CONTAINING PROTEIN"/>
    <property type="match status" value="1"/>
</dbReference>
<comment type="caution">
    <text evidence="2">The sequence shown here is derived from an EMBL/GenBank/DDBJ whole genome shotgun (WGS) entry which is preliminary data.</text>
</comment>
<reference evidence="3" key="1">
    <citation type="journal article" date="2019" name="Int. J. Syst. Evol. Microbiol.">
        <title>The Global Catalogue of Microorganisms (GCM) 10K type strain sequencing project: providing services to taxonomists for standard genome sequencing and annotation.</title>
        <authorList>
            <consortium name="The Broad Institute Genomics Platform"/>
            <consortium name="The Broad Institute Genome Sequencing Center for Infectious Disease"/>
            <person name="Wu L."/>
            <person name="Ma J."/>
        </authorList>
    </citation>
    <scope>NUCLEOTIDE SEQUENCE [LARGE SCALE GENOMIC DNA]</scope>
    <source>
        <strain evidence="3">CCM 8932</strain>
    </source>
</reference>
<dbReference type="Pfam" id="PF02661">
    <property type="entry name" value="Fic"/>
    <property type="match status" value="1"/>
</dbReference>
<evidence type="ECO:0000313" key="3">
    <source>
        <dbReference type="Proteomes" id="UP001596253"/>
    </source>
</evidence>
<organism evidence="2 3">
    <name type="scientific">Lactiplantibacillus dongliensis</name>
    <dbReference type="NCBI Taxonomy" id="2559919"/>
    <lineage>
        <taxon>Bacteria</taxon>
        <taxon>Bacillati</taxon>
        <taxon>Bacillota</taxon>
        <taxon>Bacilli</taxon>
        <taxon>Lactobacillales</taxon>
        <taxon>Lactobacillaceae</taxon>
        <taxon>Lactiplantibacillus</taxon>
    </lineage>
</organism>
<proteinExistence type="predicted"/>
<evidence type="ECO:0000259" key="1">
    <source>
        <dbReference type="PROSITE" id="PS51459"/>
    </source>
</evidence>
<dbReference type="InterPro" id="IPR036597">
    <property type="entry name" value="Fido-like_dom_sf"/>
</dbReference>
<keyword evidence="3" id="KW-1185">Reference proteome</keyword>
<dbReference type="EMBL" id="JBHSSD010000032">
    <property type="protein sequence ID" value="MFC6164369.1"/>
    <property type="molecule type" value="Genomic_DNA"/>
</dbReference>
<gene>
    <name evidence="2" type="ORF">ACFP3T_06790</name>
</gene>
<dbReference type="InterPro" id="IPR003812">
    <property type="entry name" value="Fido"/>
</dbReference>